<evidence type="ECO:0000256" key="2">
    <source>
        <dbReference type="ARBA" id="ARBA00009883"/>
    </source>
</evidence>
<name>A0A401SM90_CHIPU</name>
<reference evidence="9 10" key="1">
    <citation type="journal article" date="2018" name="Nat. Ecol. Evol.">
        <title>Shark genomes provide insights into elasmobranch evolution and the origin of vertebrates.</title>
        <authorList>
            <person name="Hara Y"/>
            <person name="Yamaguchi K"/>
            <person name="Onimaru K"/>
            <person name="Kadota M"/>
            <person name="Koyanagi M"/>
            <person name="Keeley SD"/>
            <person name="Tatsumi K"/>
            <person name="Tanaka K"/>
            <person name="Motone F"/>
            <person name="Kageyama Y"/>
            <person name="Nozu R"/>
            <person name="Adachi N"/>
            <person name="Nishimura O"/>
            <person name="Nakagawa R"/>
            <person name="Tanegashima C"/>
            <person name="Kiyatake I"/>
            <person name="Matsumoto R"/>
            <person name="Murakumo K"/>
            <person name="Nishida K"/>
            <person name="Terakita A"/>
            <person name="Kuratani S"/>
            <person name="Sato K"/>
            <person name="Hyodo S Kuraku.S."/>
        </authorList>
    </citation>
    <scope>NUCLEOTIDE SEQUENCE [LARGE SCALE GENOMIC DNA]</scope>
</reference>
<dbReference type="InterPro" id="IPR036382">
    <property type="entry name" value="Guanylin_sf"/>
</dbReference>
<dbReference type="GO" id="GO:0030250">
    <property type="term" value="F:guanylate cyclase activator activity"/>
    <property type="evidence" value="ECO:0007669"/>
    <property type="project" value="InterPro"/>
</dbReference>
<evidence type="ECO:0000313" key="9">
    <source>
        <dbReference type="EMBL" id="GCC31493.1"/>
    </source>
</evidence>
<dbReference type="Pfam" id="PF02058">
    <property type="entry name" value="Guanylin"/>
    <property type="match status" value="1"/>
</dbReference>
<dbReference type="InterPro" id="IPR000879">
    <property type="entry name" value="Guanylin"/>
</dbReference>
<keyword evidence="4" id="KW-0732">Signal</keyword>
<dbReference type="STRING" id="137246.A0A401SM90"/>
<keyword evidence="3" id="KW-0964">Secreted</keyword>
<dbReference type="EMBL" id="BEZZ01000368">
    <property type="protein sequence ID" value="GCC31493.1"/>
    <property type="molecule type" value="Genomic_DNA"/>
</dbReference>
<evidence type="ECO:0000256" key="6">
    <source>
        <dbReference type="ARBA" id="ARBA00037765"/>
    </source>
</evidence>
<dbReference type="PIRSF" id="PIRSF001849">
    <property type="entry name" value="Guanylin"/>
    <property type="match status" value="1"/>
</dbReference>
<dbReference type="Gene3D" id="3.90.1450.10">
    <property type="entry name" value="Guanylin"/>
    <property type="match status" value="1"/>
</dbReference>
<accession>A0A401SM90</accession>
<gene>
    <name evidence="9" type="ORF">chiPu_0009951</name>
</gene>
<dbReference type="OMA" id="PIDPCEI"/>
<dbReference type="Proteomes" id="UP000287033">
    <property type="component" value="Unassembled WGS sequence"/>
</dbReference>
<dbReference type="PANTHER" id="PTHR11318:SF4">
    <property type="entry name" value="GUANYLATE CYCLASE ACTIVATOR 2B"/>
    <property type="match status" value="1"/>
</dbReference>
<organism evidence="9 10">
    <name type="scientific">Chiloscyllium punctatum</name>
    <name type="common">Brownbanded bambooshark</name>
    <name type="synonym">Hemiscyllium punctatum</name>
    <dbReference type="NCBI Taxonomy" id="137246"/>
    <lineage>
        <taxon>Eukaryota</taxon>
        <taxon>Metazoa</taxon>
        <taxon>Chordata</taxon>
        <taxon>Craniata</taxon>
        <taxon>Vertebrata</taxon>
        <taxon>Chondrichthyes</taxon>
        <taxon>Elasmobranchii</taxon>
        <taxon>Galeomorphii</taxon>
        <taxon>Galeoidea</taxon>
        <taxon>Orectolobiformes</taxon>
        <taxon>Hemiscylliidae</taxon>
        <taxon>Chiloscyllium</taxon>
    </lineage>
</organism>
<dbReference type="OrthoDB" id="9926421at2759"/>
<comment type="function">
    <text evidence="6">Endogenous activator of intestinal guanylate cyclase. It stimulates this enzyme through the same receptor binding region as the heat-stable enterotoxins. May be a potent physiological regulator of intestinal fluid and electrolyte transport. May be an autocrine/paracrine regulator of intestinal salt and water transport.</text>
</comment>
<feature type="disulfide bond" evidence="8">
    <location>
        <begin position="75"/>
        <end position="88"/>
    </location>
</feature>
<dbReference type="AlphaFoldDB" id="A0A401SM90"/>
<dbReference type="GO" id="GO:0005576">
    <property type="term" value="C:extracellular region"/>
    <property type="evidence" value="ECO:0007669"/>
    <property type="project" value="UniProtKB-SubCell"/>
</dbReference>
<comment type="similarity">
    <text evidence="2">Belongs to the guanylin family.</text>
</comment>
<protein>
    <recommendedName>
        <fullName evidence="7">Guanylate cyclase activator 2B</fullName>
    </recommendedName>
</protein>
<comment type="subcellular location">
    <subcellularLocation>
        <location evidence="1">Secreted</location>
    </subcellularLocation>
</comment>
<feature type="disulfide bond" evidence="8">
    <location>
        <begin position="110"/>
        <end position="118"/>
    </location>
</feature>
<evidence type="ECO:0000256" key="7">
    <source>
        <dbReference type="ARBA" id="ARBA00041176"/>
    </source>
</evidence>
<dbReference type="SUPFAM" id="SSF89890">
    <property type="entry name" value="Proguanylin"/>
    <property type="match status" value="1"/>
</dbReference>
<keyword evidence="5 8" id="KW-1015">Disulfide bond</keyword>
<evidence type="ECO:0000256" key="3">
    <source>
        <dbReference type="ARBA" id="ARBA00022525"/>
    </source>
</evidence>
<feature type="disulfide bond" evidence="8">
    <location>
        <begin position="113"/>
        <end position="121"/>
    </location>
</feature>
<sequence>MRLGVRASLQTPVNMRTLLVIFFLTCGLSSLMANVIVQDGDYKFPLDDVKQLWALMGTDKLGLPDDDKAYVSTLCNDSKLPSAFQPVCSSSDPLQVFNRLEKLTMKADLCEICAYAACTGC</sequence>
<evidence type="ECO:0000256" key="4">
    <source>
        <dbReference type="ARBA" id="ARBA00022729"/>
    </source>
</evidence>
<comment type="caution">
    <text evidence="9">The sequence shown here is derived from an EMBL/GenBank/DDBJ whole genome shotgun (WGS) entry which is preliminary data.</text>
</comment>
<evidence type="ECO:0000256" key="8">
    <source>
        <dbReference type="PIRSR" id="PIRSR001849-50"/>
    </source>
</evidence>
<evidence type="ECO:0000256" key="1">
    <source>
        <dbReference type="ARBA" id="ARBA00004613"/>
    </source>
</evidence>
<proteinExistence type="inferred from homology"/>
<evidence type="ECO:0000256" key="5">
    <source>
        <dbReference type="ARBA" id="ARBA00023157"/>
    </source>
</evidence>
<keyword evidence="10" id="KW-1185">Reference proteome</keyword>
<dbReference type="PANTHER" id="PTHR11318">
    <property type="entry name" value="GUANYLIN FAMILY MEMBER"/>
    <property type="match status" value="1"/>
</dbReference>
<evidence type="ECO:0000313" key="10">
    <source>
        <dbReference type="Proteomes" id="UP000287033"/>
    </source>
</evidence>